<feature type="modified residue" description="4-aspartylphosphate" evidence="18">
    <location>
        <position position="702"/>
    </location>
</feature>
<dbReference type="Gene3D" id="3.30.450.20">
    <property type="entry name" value="PAS domain"/>
    <property type="match status" value="2"/>
</dbReference>
<evidence type="ECO:0000256" key="16">
    <source>
        <dbReference type="ARBA" id="ARBA00074306"/>
    </source>
</evidence>
<dbReference type="InterPro" id="IPR008207">
    <property type="entry name" value="Sig_transdc_His_kin_Hpt_dom"/>
</dbReference>
<dbReference type="NCBIfam" id="TIGR00229">
    <property type="entry name" value="sensory_box"/>
    <property type="match status" value="1"/>
</dbReference>
<comment type="catalytic activity">
    <reaction evidence="1">
        <text>ATP + protein L-histidine = ADP + protein N-phospho-L-histidine.</text>
        <dbReference type="EC" id="2.7.13.3"/>
    </reaction>
</comment>
<dbReference type="InterPro" id="IPR003594">
    <property type="entry name" value="HATPase_dom"/>
</dbReference>
<reference evidence="24 25" key="1">
    <citation type="submission" date="2017-03" db="EMBL/GenBank/DDBJ databases">
        <title>Genome sequence of Clostridium hungatei DSM 14427.</title>
        <authorList>
            <person name="Poehlein A."/>
            <person name="Daniel R."/>
        </authorList>
    </citation>
    <scope>NUCLEOTIDE SEQUENCE [LARGE SCALE GENOMIC DNA]</scope>
    <source>
        <strain evidence="24 25">DSM 14427</strain>
    </source>
</reference>
<dbReference type="InterPro" id="IPR036890">
    <property type="entry name" value="HATPase_C_sf"/>
</dbReference>
<keyword evidence="10 24" id="KW-0418">Kinase</keyword>
<evidence type="ECO:0000256" key="5">
    <source>
        <dbReference type="ARBA" id="ARBA00018672"/>
    </source>
</evidence>
<dbReference type="Gene3D" id="3.40.50.2300">
    <property type="match status" value="1"/>
</dbReference>
<feature type="domain" description="PAC" evidence="22">
    <location>
        <begin position="109"/>
        <end position="161"/>
    </location>
</feature>
<evidence type="ECO:0000256" key="3">
    <source>
        <dbReference type="ARBA" id="ARBA00006402"/>
    </source>
</evidence>
<organism evidence="24 25">
    <name type="scientific">Ruminiclostridium hungatei</name>
    <name type="common">Clostridium hungatei</name>
    <dbReference type="NCBI Taxonomy" id="48256"/>
    <lineage>
        <taxon>Bacteria</taxon>
        <taxon>Bacillati</taxon>
        <taxon>Bacillota</taxon>
        <taxon>Clostridia</taxon>
        <taxon>Eubacteriales</taxon>
        <taxon>Oscillospiraceae</taxon>
        <taxon>Ruminiclostridium</taxon>
    </lineage>
</organism>
<dbReference type="Proteomes" id="UP000191554">
    <property type="component" value="Unassembled WGS sequence"/>
</dbReference>
<evidence type="ECO:0000259" key="23">
    <source>
        <dbReference type="PROSITE" id="PS50894"/>
    </source>
</evidence>
<dbReference type="Pfam" id="PF02518">
    <property type="entry name" value="HATPase_c"/>
    <property type="match status" value="1"/>
</dbReference>
<evidence type="ECO:0000256" key="2">
    <source>
        <dbReference type="ARBA" id="ARBA00004651"/>
    </source>
</evidence>
<dbReference type="InterPro" id="IPR003661">
    <property type="entry name" value="HisK_dim/P_dom"/>
</dbReference>
<dbReference type="Pfam" id="PF00072">
    <property type="entry name" value="Response_reg"/>
    <property type="match status" value="1"/>
</dbReference>
<dbReference type="FunFam" id="3.30.565.10:FF:000010">
    <property type="entry name" value="Sensor histidine kinase RcsC"/>
    <property type="match status" value="1"/>
</dbReference>
<dbReference type="SUPFAM" id="SSF47226">
    <property type="entry name" value="Histidine-containing phosphotransfer domain, HPT domain"/>
    <property type="match status" value="1"/>
</dbReference>
<keyword evidence="25" id="KW-1185">Reference proteome</keyword>
<dbReference type="EMBL" id="MZGX01000002">
    <property type="protein sequence ID" value="OPX45983.1"/>
    <property type="molecule type" value="Genomic_DNA"/>
</dbReference>
<evidence type="ECO:0000256" key="12">
    <source>
        <dbReference type="ARBA" id="ARBA00022989"/>
    </source>
</evidence>
<dbReference type="GO" id="GO:0000155">
    <property type="term" value="F:phosphorelay sensor kinase activity"/>
    <property type="evidence" value="ECO:0007669"/>
    <property type="project" value="InterPro"/>
</dbReference>
<evidence type="ECO:0000313" key="24">
    <source>
        <dbReference type="EMBL" id="OPX45983.1"/>
    </source>
</evidence>
<dbReference type="CDD" id="cd00082">
    <property type="entry name" value="HisKA"/>
    <property type="match status" value="1"/>
</dbReference>
<dbReference type="InterPro" id="IPR036641">
    <property type="entry name" value="HPT_dom_sf"/>
</dbReference>
<evidence type="ECO:0000256" key="15">
    <source>
        <dbReference type="ARBA" id="ARBA00024867"/>
    </source>
</evidence>
<evidence type="ECO:0000256" key="9">
    <source>
        <dbReference type="ARBA" id="ARBA00022741"/>
    </source>
</evidence>
<evidence type="ECO:0000256" key="19">
    <source>
        <dbReference type="SAM" id="Phobius"/>
    </source>
</evidence>
<dbReference type="PANTHER" id="PTHR45339">
    <property type="entry name" value="HYBRID SIGNAL TRANSDUCTION HISTIDINE KINASE J"/>
    <property type="match status" value="1"/>
</dbReference>
<dbReference type="PROSITE" id="PS50109">
    <property type="entry name" value="HIS_KIN"/>
    <property type="match status" value="1"/>
</dbReference>
<dbReference type="InterPro" id="IPR013655">
    <property type="entry name" value="PAS_fold_3"/>
</dbReference>
<dbReference type="SMART" id="SM00387">
    <property type="entry name" value="HATPase_c"/>
    <property type="match status" value="1"/>
</dbReference>
<evidence type="ECO:0000256" key="7">
    <source>
        <dbReference type="ARBA" id="ARBA00022553"/>
    </source>
</evidence>
<evidence type="ECO:0000256" key="17">
    <source>
        <dbReference type="PROSITE-ProRule" id="PRU00110"/>
    </source>
</evidence>
<evidence type="ECO:0000313" key="25">
    <source>
        <dbReference type="Proteomes" id="UP000191554"/>
    </source>
</evidence>
<dbReference type="CDD" id="cd00130">
    <property type="entry name" value="PAS"/>
    <property type="match status" value="1"/>
</dbReference>
<keyword evidence="6" id="KW-1003">Cell membrane</keyword>
<comment type="similarity">
    <text evidence="3">In the N-terminal section; belongs to the phytochrome family.</text>
</comment>
<dbReference type="InterPro" id="IPR000014">
    <property type="entry name" value="PAS"/>
</dbReference>
<dbReference type="InterPro" id="IPR011006">
    <property type="entry name" value="CheY-like_superfamily"/>
</dbReference>
<keyword evidence="13" id="KW-0902">Two-component regulatory system</keyword>
<dbReference type="Gene3D" id="3.30.565.10">
    <property type="entry name" value="Histidine kinase-like ATPase, C-terminal domain"/>
    <property type="match status" value="1"/>
</dbReference>
<evidence type="ECO:0000256" key="10">
    <source>
        <dbReference type="ARBA" id="ARBA00022777"/>
    </source>
</evidence>
<feature type="domain" description="HPt" evidence="23">
    <location>
        <begin position="789"/>
        <end position="887"/>
    </location>
</feature>
<dbReference type="Pfam" id="PF08447">
    <property type="entry name" value="PAS_3"/>
    <property type="match status" value="1"/>
</dbReference>
<dbReference type="InterPro" id="IPR004358">
    <property type="entry name" value="Sig_transdc_His_kin-like_C"/>
</dbReference>
<evidence type="ECO:0000259" key="20">
    <source>
        <dbReference type="PROSITE" id="PS50109"/>
    </source>
</evidence>
<dbReference type="Gene3D" id="1.20.120.160">
    <property type="entry name" value="HPT domain"/>
    <property type="match status" value="1"/>
</dbReference>
<evidence type="ECO:0000256" key="4">
    <source>
        <dbReference type="ARBA" id="ARBA00012438"/>
    </source>
</evidence>
<dbReference type="SUPFAM" id="SSF55874">
    <property type="entry name" value="ATPase domain of HSP90 chaperone/DNA topoisomerase II/histidine kinase"/>
    <property type="match status" value="1"/>
</dbReference>
<keyword evidence="9" id="KW-0547">Nucleotide-binding</keyword>
<keyword evidence="14 19" id="KW-0472">Membrane</keyword>
<feature type="modified residue" description="Phosphohistidine" evidence="17">
    <location>
        <position position="828"/>
    </location>
</feature>
<evidence type="ECO:0000256" key="13">
    <source>
        <dbReference type="ARBA" id="ARBA00023012"/>
    </source>
</evidence>
<dbReference type="SUPFAM" id="SSF55785">
    <property type="entry name" value="PYP-like sensor domain (PAS domain)"/>
    <property type="match status" value="2"/>
</dbReference>
<protein>
    <recommendedName>
        <fullName evidence="16">Circadian input-output histidine kinase CikA</fullName>
        <ecNumber evidence="4">2.7.13.3</ecNumber>
    </recommendedName>
    <alternativeName>
        <fullName evidence="5">Stage 0 sporulation protein A homolog</fullName>
    </alternativeName>
</protein>
<keyword evidence="12 19" id="KW-1133">Transmembrane helix</keyword>
<dbReference type="SUPFAM" id="SSF52172">
    <property type="entry name" value="CheY-like"/>
    <property type="match status" value="1"/>
</dbReference>
<dbReference type="PROSITE" id="PS50894">
    <property type="entry name" value="HPT"/>
    <property type="match status" value="1"/>
</dbReference>
<dbReference type="EC" id="2.7.13.3" evidence="4"/>
<comment type="subcellular location">
    <subcellularLocation>
        <location evidence="2">Cell membrane</location>
        <topology evidence="2">Multi-pass membrane protein</topology>
    </subcellularLocation>
</comment>
<evidence type="ECO:0000259" key="21">
    <source>
        <dbReference type="PROSITE" id="PS50110"/>
    </source>
</evidence>
<dbReference type="Gene3D" id="1.10.287.130">
    <property type="match status" value="1"/>
</dbReference>
<evidence type="ECO:0000256" key="14">
    <source>
        <dbReference type="ARBA" id="ARBA00023136"/>
    </source>
</evidence>
<evidence type="ECO:0000256" key="6">
    <source>
        <dbReference type="ARBA" id="ARBA00022475"/>
    </source>
</evidence>
<dbReference type="SMART" id="SM00388">
    <property type="entry name" value="HisKA"/>
    <property type="match status" value="1"/>
</dbReference>
<dbReference type="PANTHER" id="PTHR45339:SF1">
    <property type="entry name" value="HYBRID SIGNAL TRANSDUCTION HISTIDINE KINASE J"/>
    <property type="match status" value="1"/>
</dbReference>
<keyword evidence="24" id="KW-0808">Transferase</keyword>
<dbReference type="InterPro" id="IPR005467">
    <property type="entry name" value="His_kinase_dom"/>
</dbReference>
<dbReference type="SMART" id="SM00448">
    <property type="entry name" value="REC"/>
    <property type="match status" value="1"/>
</dbReference>
<accession>A0A1V4SQD2</accession>
<evidence type="ECO:0000256" key="1">
    <source>
        <dbReference type="ARBA" id="ARBA00000085"/>
    </source>
</evidence>
<comment type="function">
    <text evidence="15">May play the central regulatory role in sporulation. It may be an element of the effector pathway responsible for the activation of sporulation genes in response to nutritional stress. Spo0A may act in concert with spo0H (a sigma factor) to control the expression of some genes that are critical to the sporulation process.</text>
</comment>
<dbReference type="AlphaFoldDB" id="A0A1V4SQD2"/>
<name>A0A1V4SQD2_RUMHU</name>
<dbReference type="InterPro" id="IPR001789">
    <property type="entry name" value="Sig_transdc_resp-reg_receiver"/>
</dbReference>
<evidence type="ECO:0000256" key="18">
    <source>
        <dbReference type="PROSITE-ProRule" id="PRU00169"/>
    </source>
</evidence>
<evidence type="ECO:0000259" key="22">
    <source>
        <dbReference type="PROSITE" id="PS50113"/>
    </source>
</evidence>
<dbReference type="InterPro" id="IPR035965">
    <property type="entry name" value="PAS-like_dom_sf"/>
</dbReference>
<dbReference type="OrthoDB" id="9804263at2"/>
<dbReference type="GO" id="GO:0005886">
    <property type="term" value="C:plasma membrane"/>
    <property type="evidence" value="ECO:0007669"/>
    <property type="project" value="UniProtKB-SubCell"/>
</dbReference>
<dbReference type="CDD" id="cd17546">
    <property type="entry name" value="REC_hyHK_CKI1_RcsC-like"/>
    <property type="match status" value="1"/>
</dbReference>
<evidence type="ECO:0000256" key="8">
    <source>
        <dbReference type="ARBA" id="ARBA00022692"/>
    </source>
</evidence>
<proteinExistence type="inferred from homology"/>
<dbReference type="CDD" id="cd16922">
    <property type="entry name" value="HATPase_EvgS-ArcB-TorS-like"/>
    <property type="match status" value="1"/>
</dbReference>
<keyword evidence="8 19" id="KW-0812">Transmembrane</keyword>
<evidence type="ECO:0000256" key="11">
    <source>
        <dbReference type="ARBA" id="ARBA00022840"/>
    </source>
</evidence>
<dbReference type="Pfam" id="PF00512">
    <property type="entry name" value="HisKA"/>
    <property type="match status" value="1"/>
</dbReference>
<keyword evidence="7 18" id="KW-0597">Phosphoprotein</keyword>
<dbReference type="InterPro" id="IPR036097">
    <property type="entry name" value="HisK_dim/P_sf"/>
</dbReference>
<gene>
    <name evidence="24" type="primary">barA</name>
    <name evidence="24" type="ORF">CLHUN_04580</name>
</gene>
<dbReference type="RefSeq" id="WP_080062934.1">
    <property type="nucleotide sequence ID" value="NZ_MZGX01000002.1"/>
</dbReference>
<dbReference type="GO" id="GO:0005524">
    <property type="term" value="F:ATP binding"/>
    <property type="evidence" value="ECO:0007669"/>
    <property type="project" value="UniProtKB-KW"/>
</dbReference>
<keyword evidence="11" id="KW-0067">ATP-binding</keyword>
<comment type="caution">
    <text evidence="24">The sequence shown here is derived from an EMBL/GenBank/DDBJ whole genome shotgun (WGS) entry which is preliminary data.</text>
</comment>
<dbReference type="InterPro" id="IPR000700">
    <property type="entry name" value="PAS-assoc_C"/>
</dbReference>
<dbReference type="PROSITE" id="PS50110">
    <property type="entry name" value="RESPONSE_REGULATORY"/>
    <property type="match status" value="1"/>
</dbReference>
<dbReference type="STRING" id="48256.CLHUN_04580"/>
<dbReference type="Pfam" id="PF01627">
    <property type="entry name" value="Hpt"/>
    <property type="match status" value="1"/>
</dbReference>
<feature type="transmembrane region" description="Helical" evidence="19">
    <location>
        <begin position="7"/>
        <end position="29"/>
    </location>
</feature>
<feature type="domain" description="Histidine kinase" evidence="20">
    <location>
        <begin position="305"/>
        <end position="526"/>
    </location>
</feature>
<dbReference type="PROSITE" id="PS50113">
    <property type="entry name" value="PAC"/>
    <property type="match status" value="1"/>
</dbReference>
<feature type="domain" description="Response regulatory" evidence="21">
    <location>
        <begin position="653"/>
        <end position="769"/>
    </location>
</feature>
<dbReference type="SUPFAM" id="SSF47384">
    <property type="entry name" value="Homodimeric domain of signal transducing histidine kinase"/>
    <property type="match status" value="1"/>
</dbReference>
<dbReference type="PRINTS" id="PR00344">
    <property type="entry name" value="BCTRLSENSOR"/>
</dbReference>
<sequence>MSLAGMVFFHVIIILSILLVASLIVNLHIKKVLAEKTAHLNATLNALPDMLFEIDALGNCIDYKAPSNADICIHSSSFTGRNISEVLSSEVLQLAKSMMEDTLKYGTKTGESFPITYPAGKIRWFEISMSVKASQHLGNTCFIVLVRDITARKEAELALKKSEERFRFAAMAGQIGLWDYDSVTGEASVVYNYNGIEYPNHLSAGDFQKLVHPEDLRIVQAAFKEYFEGKRNVFDILCRIDTKKIGWQWMMIIGLAVEKDKEGKVLKVAGYLRNFTNEKKSQETLMRAKISAEASSQAKSEFIANMSHEIRTPLNAILGLGGILLHSGVNSKQYDYLQKIQYSAENLLNIVNDILDFSSSDANRLVLQEARFDLYELINKTSGILFNSIKSKGLRFDINLSTELPLFYSGDPGRITQVLMNLLGNAVKFTEKGSICLSAALIESSEQDALLQFVIEDTGIGISPEQMSRLFQPFSQGDPGIARTFGGTGLGLVISKNLVEKMGGSIGLESRPGEGSSFTFTIRLRQADNLQDTNTGASLSGATAVLLLKDRGMQMHVKRLLSMLGIHDTVETMAAVDETCTPDFLFYQSGTEYDSPLLQMSCSPAKAIAVGTFETHHQDLLQLIYPFGLTQLYSIMTGPEPMAHTTGSEASQNILVVDDNEINLMVAEECIKNAGHRTDRAFSGQEALDKLKHQAYDIIFMDLHMPVMDGLETSGKIRELQLSARPVIIALTADIDESIKNKALNTWFDDYLTKPFEPERLSAIIHKWGSIRKVHHLDIPAVLKRLTGNYDTYLDLLEMFVENNGSFMENLQSALEKKAYTEAALICHTMKGLAGNIGANSLYQAAGAAVNELRAAAGSGLSDRILASLSEEFGKVYETAASLAEATGPAVNSVSTPGRDELEDLISLAERNDFEAFERFKNARVSLMAFYEPEQVKILGEAIAKMDWKHAVSLAEAMKGSKAR</sequence>